<evidence type="ECO:0000256" key="3">
    <source>
        <dbReference type="ARBA" id="ARBA00022472"/>
    </source>
</evidence>
<feature type="compositionally biased region" description="Basic residues" evidence="8">
    <location>
        <begin position="399"/>
        <end position="412"/>
    </location>
</feature>
<comment type="similarity">
    <text evidence="2">Belongs to the Frigida family.</text>
</comment>
<evidence type="ECO:0000313" key="9">
    <source>
        <dbReference type="EMBL" id="CAK9308680.1"/>
    </source>
</evidence>
<feature type="region of interest" description="Disordered" evidence="8">
    <location>
        <begin position="69"/>
        <end position="105"/>
    </location>
</feature>
<keyword evidence="3" id="KW-0805">Transcription regulation</keyword>
<feature type="region of interest" description="Disordered" evidence="8">
    <location>
        <begin position="370"/>
        <end position="413"/>
    </location>
</feature>
<dbReference type="Proteomes" id="UP001642487">
    <property type="component" value="Chromosome 1"/>
</dbReference>
<evidence type="ECO:0000313" key="10">
    <source>
        <dbReference type="Proteomes" id="UP001642487"/>
    </source>
</evidence>
<organism evidence="9 10">
    <name type="scientific">Citrullus colocynthis</name>
    <name type="common">colocynth</name>
    <dbReference type="NCBI Taxonomy" id="252529"/>
    <lineage>
        <taxon>Eukaryota</taxon>
        <taxon>Viridiplantae</taxon>
        <taxon>Streptophyta</taxon>
        <taxon>Embryophyta</taxon>
        <taxon>Tracheophyta</taxon>
        <taxon>Spermatophyta</taxon>
        <taxon>Magnoliopsida</taxon>
        <taxon>eudicotyledons</taxon>
        <taxon>Gunneridae</taxon>
        <taxon>Pentapetalae</taxon>
        <taxon>rosids</taxon>
        <taxon>fabids</taxon>
        <taxon>Cucurbitales</taxon>
        <taxon>Cucurbitaceae</taxon>
        <taxon>Benincaseae</taxon>
        <taxon>Citrullus</taxon>
    </lineage>
</organism>
<name>A0ABP0XMA4_9ROSI</name>
<keyword evidence="5" id="KW-0221">Differentiation</keyword>
<evidence type="ECO:0000256" key="7">
    <source>
        <dbReference type="ARBA" id="ARBA00023089"/>
    </source>
</evidence>
<keyword evidence="3" id="KW-0804">Transcription</keyword>
<proteinExistence type="inferred from homology"/>
<comment type="similarity">
    <text evidence="1">Belongs to the mTERF family.</text>
</comment>
<keyword evidence="10" id="KW-1185">Reference proteome</keyword>
<accession>A0ABP0XMA4</accession>
<evidence type="ECO:0000256" key="4">
    <source>
        <dbReference type="ARBA" id="ARBA00022473"/>
    </source>
</evidence>
<dbReference type="Pfam" id="PF07899">
    <property type="entry name" value="Frigida"/>
    <property type="match status" value="1"/>
</dbReference>
<gene>
    <name evidence="9" type="ORF">CITCOLO1_LOCUS194</name>
</gene>
<feature type="compositionally biased region" description="Acidic residues" evidence="8">
    <location>
        <begin position="707"/>
        <end position="728"/>
    </location>
</feature>
<evidence type="ECO:0000256" key="8">
    <source>
        <dbReference type="SAM" id="MobiDB-lite"/>
    </source>
</evidence>
<protein>
    <submittedName>
        <fullName evidence="9">Uncharacterized protein</fullName>
    </submittedName>
</protein>
<evidence type="ECO:0000256" key="2">
    <source>
        <dbReference type="ARBA" id="ARBA00008956"/>
    </source>
</evidence>
<dbReference type="InterPro" id="IPR012474">
    <property type="entry name" value="Frigida"/>
</dbReference>
<keyword evidence="4" id="KW-0217">Developmental protein</keyword>
<dbReference type="InterPro" id="IPR038538">
    <property type="entry name" value="MTERF_sf"/>
</dbReference>
<keyword evidence="6" id="KW-0809">Transit peptide</keyword>
<evidence type="ECO:0000256" key="6">
    <source>
        <dbReference type="ARBA" id="ARBA00022946"/>
    </source>
</evidence>
<reference evidence="9 10" key="1">
    <citation type="submission" date="2024-03" db="EMBL/GenBank/DDBJ databases">
        <authorList>
            <person name="Gkanogiannis A."/>
            <person name="Becerra Lopez-Lavalle L."/>
        </authorList>
    </citation>
    <scope>NUCLEOTIDE SEQUENCE [LARGE SCALE GENOMIC DNA]</scope>
</reference>
<feature type="compositionally biased region" description="Basic and acidic residues" evidence="8">
    <location>
        <begin position="760"/>
        <end position="770"/>
    </location>
</feature>
<dbReference type="SMART" id="SM00733">
    <property type="entry name" value="Mterf"/>
    <property type="match status" value="6"/>
</dbReference>
<feature type="region of interest" description="Disordered" evidence="8">
    <location>
        <begin position="700"/>
        <end position="728"/>
    </location>
</feature>
<feature type="compositionally biased region" description="Low complexity" evidence="8">
    <location>
        <begin position="387"/>
        <end position="398"/>
    </location>
</feature>
<feature type="compositionally biased region" description="Polar residues" evidence="8">
    <location>
        <begin position="771"/>
        <end position="781"/>
    </location>
</feature>
<evidence type="ECO:0000256" key="5">
    <source>
        <dbReference type="ARBA" id="ARBA00022782"/>
    </source>
</evidence>
<dbReference type="Pfam" id="PF02536">
    <property type="entry name" value="mTERF"/>
    <property type="match status" value="1"/>
</dbReference>
<sequence>MADLKAISDALELVDSKKQNLKKAFDDLKGHSHLLSSFSLSWSELESHFTSIHNSLTKRFHALESLESNVIQNQPEQKEPCSSLGPKPENRNEQDAIADSMSPRPELKRLCESMDGKGLSKYVSDLPKDREQVRNELPAALKCAPDQEALVLDAMEGFFNGNSNSKQNNLKLSNMRRGCILLLDTLMENCPTVSNHVTERAKKLALELKQSLNKDGKDSLDALGFLLLVAAYKLTSEFNADELVDYFTVIARYRQATKLCKVVGLGDKVADLVQKLLDKGKQLLAVKFIFEFELTEKFPPVPVLKDYVKESKKAAKAVCKEGKNSLRALNEAAAKEVGALKSVIRLIEEYKLDSDYPRVNLEKRIEQLEKQQANRKRPAGASPVMARQKQPQQPQQAKQRFKKQKLQLKKRTPQQVPINCSRLAAPVGSAAVPNIVGVGNPTYPPYQQPRVPSAGLVAELAAPYQQSLLQPAVAGSTPAVASYHGSSAEYYGLAGGPMGFPGYDAQNRVIQHHWILINVITLYKLVSLSIISYHQVQILSECRFYFATSSFFGFVSLPTAISPKRTRHPENDVVLRTLFVQKRRKKRKTKITKYLRKSRDSLSLCLGFIGIFSLLSIFEASKMASLSLFSFSPTIHSDFPSSWDLYLSTQSPFSSSTSACNFHGVGIGSRSRRRNVRRFVVRSTHSNARILKPKRRSRFGQTLSPFDSDEDGEGVDEFSGDGDDDDAWLDNGNFSDVEYDAKRKRAKLQSRTKSNNSLRDNLRHPRESRGVKSSNNGNSFKVNANRLDFQNLSNDTVKQDSTIEVEVCSANIGRKGKLMTKKSMEIRFPRLAEEIELDEKWFPLLDYLTTFGLKESHFLQMYERHMPSLQINVYSAQERLEYLLSVGVKQRDVRRILLRQPQILEYTVENNLKSHVAFLLSLGIPNSRVGQIIAAAPSLFSYSVENSLKPTVRYLVEEVGIKEKDLGKVVQLSPQILVQRIDISWNTRYMFLSKEIGAPRDNVVKMVTKHPQLLHYSIDDGLLPRINFLRSIGMRNSEILKVLTSLTQVFSLSLEDNLKPKYMYLINELRNEVKSLTKYPMYLSLSLDQRIRPRHRFLVSLKKAPKGPFPLSSFVPTDECFCEQWAETSLDKYLEFRKRLLLKEFAQKYERR</sequence>
<evidence type="ECO:0000256" key="1">
    <source>
        <dbReference type="ARBA" id="ARBA00007692"/>
    </source>
</evidence>
<dbReference type="EMBL" id="OZ021735">
    <property type="protein sequence ID" value="CAK9308680.1"/>
    <property type="molecule type" value="Genomic_DNA"/>
</dbReference>
<dbReference type="PANTHER" id="PTHR31791">
    <property type="entry name" value="FRIGIDA-LIKE PROTEIN 3-RELATED"/>
    <property type="match status" value="1"/>
</dbReference>
<feature type="region of interest" description="Disordered" evidence="8">
    <location>
        <begin position="740"/>
        <end position="781"/>
    </location>
</feature>
<keyword evidence="3" id="KW-0806">Transcription termination</keyword>
<keyword evidence="7" id="KW-0287">Flowering</keyword>
<dbReference type="PANTHER" id="PTHR31791:SF47">
    <property type="entry name" value="INACTIVE FRIGIDA-LIKE PROTEIN 2"/>
    <property type="match status" value="1"/>
</dbReference>
<dbReference type="Gene3D" id="1.25.70.10">
    <property type="entry name" value="Transcription termination factor 3, mitochondrial"/>
    <property type="match status" value="1"/>
</dbReference>
<dbReference type="InterPro" id="IPR003690">
    <property type="entry name" value="MTERF"/>
</dbReference>